<feature type="domain" description="Helicase ATP-binding" evidence="1">
    <location>
        <begin position="37"/>
        <end position="203"/>
    </location>
</feature>
<dbReference type="SUPFAM" id="SSF52540">
    <property type="entry name" value="P-loop containing nucleoside triphosphate hydrolases"/>
    <property type="match status" value="1"/>
</dbReference>
<dbReference type="SMART" id="SM00490">
    <property type="entry name" value="HELICc"/>
    <property type="match status" value="1"/>
</dbReference>
<dbReference type="InterPro" id="IPR027417">
    <property type="entry name" value="P-loop_NTPase"/>
</dbReference>
<dbReference type="Gene3D" id="3.40.50.300">
    <property type="entry name" value="P-loop containing nucleotide triphosphate hydrolases"/>
    <property type="match status" value="2"/>
</dbReference>
<dbReference type="Pfam" id="PF04851">
    <property type="entry name" value="ResIII"/>
    <property type="match status" value="1"/>
</dbReference>
<organism evidence="3 4">
    <name type="scientific">Pelotomaculum propionicicum</name>
    <dbReference type="NCBI Taxonomy" id="258475"/>
    <lineage>
        <taxon>Bacteria</taxon>
        <taxon>Bacillati</taxon>
        <taxon>Bacillota</taxon>
        <taxon>Clostridia</taxon>
        <taxon>Eubacteriales</taxon>
        <taxon>Desulfotomaculaceae</taxon>
        <taxon>Pelotomaculum</taxon>
    </lineage>
</organism>
<protein>
    <submittedName>
        <fullName evidence="3">UvrABC system protein B</fullName>
    </submittedName>
</protein>
<dbReference type="Proteomes" id="UP000297597">
    <property type="component" value="Unassembled WGS sequence"/>
</dbReference>
<dbReference type="PROSITE" id="PS51192">
    <property type="entry name" value="HELICASE_ATP_BIND_1"/>
    <property type="match status" value="1"/>
</dbReference>
<dbReference type="EMBL" id="QFFZ01000042">
    <property type="protein sequence ID" value="TEB09606.1"/>
    <property type="molecule type" value="Genomic_DNA"/>
</dbReference>
<proteinExistence type="predicted"/>
<dbReference type="GO" id="GO:0016787">
    <property type="term" value="F:hydrolase activity"/>
    <property type="evidence" value="ECO:0007669"/>
    <property type="project" value="InterPro"/>
</dbReference>
<dbReference type="InterPro" id="IPR006935">
    <property type="entry name" value="Helicase/UvrB_N"/>
</dbReference>
<dbReference type="Pfam" id="PF00271">
    <property type="entry name" value="Helicase_C"/>
    <property type="match status" value="1"/>
</dbReference>
<dbReference type="PROSITE" id="PS51194">
    <property type="entry name" value="HELICASE_CTER"/>
    <property type="match status" value="1"/>
</dbReference>
<accession>A0A4Y7RLA6</accession>
<reference evidence="3 4" key="1">
    <citation type="journal article" date="2018" name="Environ. Microbiol.">
        <title>Novel energy conservation strategies and behaviour of Pelotomaculum schinkii driving syntrophic propionate catabolism.</title>
        <authorList>
            <person name="Hidalgo-Ahumada C.A.P."/>
            <person name="Nobu M.K."/>
            <person name="Narihiro T."/>
            <person name="Tamaki H."/>
            <person name="Liu W.T."/>
            <person name="Kamagata Y."/>
            <person name="Stams A.J.M."/>
            <person name="Imachi H."/>
            <person name="Sousa D.Z."/>
        </authorList>
    </citation>
    <scope>NUCLEOTIDE SEQUENCE [LARGE SCALE GENOMIC DNA]</scope>
    <source>
        <strain evidence="3 4">MGP</strain>
    </source>
</reference>
<dbReference type="GO" id="GO:0005829">
    <property type="term" value="C:cytosol"/>
    <property type="evidence" value="ECO:0007669"/>
    <property type="project" value="TreeGrafter"/>
</dbReference>
<dbReference type="CDD" id="cd18785">
    <property type="entry name" value="SF2_C"/>
    <property type="match status" value="1"/>
</dbReference>
<evidence type="ECO:0000259" key="1">
    <source>
        <dbReference type="PROSITE" id="PS51192"/>
    </source>
</evidence>
<dbReference type="GO" id="GO:0003677">
    <property type="term" value="F:DNA binding"/>
    <property type="evidence" value="ECO:0007669"/>
    <property type="project" value="InterPro"/>
</dbReference>
<dbReference type="InterPro" id="IPR001650">
    <property type="entry name" value="Helicase_C-like"/>
</dbReference>
<evidence type="ECO:0000313" key="3">
    <source>
        <dbReference type="EMBL" id="TEB09606.1"/>
    </source>
</evidence>
<dbReference type="InterPro" id="IPR014001">
    <property type="entry name" value="Helicase_ATP-bd"/>
</dbReference>
<dbReference type="RefSeq" id="WP_192902950.1">
    <property type="nucleotide sequence ID" value="NZ_QFFZ01000042.1"/>
</dbReference>
<gene>
    <name evidence="3" type="primary">uvrB_2</name>
    <name evidence="3" type="ORF">Pmgp_02975</name>
</gene>
<dbReference type="GO" id="GO:0005524">
    <property type="term" value="F:ATP binding"/>
    <property type="evidence" value="ECO:0007669"/>
    <property type="project" value="InterPro"/>
</dbReference>
<dbReference type="PANTHER" id="PTHR47396">
    <property type="entry name" value="TYPE I RESTRICTION ENZYME ECOKI R PROTEIN"/>
    <property type="match status" value="1"/>
</dbReference>
<name>A0A4Y7RLA6_9FIRM</name>
<sequence length="957" mass="108581">MCYFAERYNNIRFPIDSENSRGLRNAQLGAVHAIAAFSTLRKKSAGIVVMPTGSGKTAVLMMTPYMLLSRKVLIVTPSKMVRGQIFDDFSNLGTLKKARVFMEDERPPAIFELKKLYSEDFREKIESVDVVVASPPCALSLSENGMREEFDLVLIDEAHHVPAPTWQQILINMKTAKHFLFTATPFRMDRKEIKGDIIYTYPLSMAFRDGIFGEIQYVSIEEALEKDKLIAKEAERIFLNDRQQGYDHYLMVRTDTKEKARQLFDLYQKETTLRLKRIDSSMSFRTAKTYIAALKAKQIDGIICVDMLGEGFDFPNLKIAAIHSPHKSLASTLQFIGRFARTNAENIGVAKFIAMNDSELVIENYKLYTADAVWQDIIIDMSERTIHKEEEVKKNLEGYVRGDGTPLTENVISLHSLRPNCHAKVYHISGFDINGVFPEFCCVGDDIYRSANDNTVVGIGVAKSKPRWSDTEQVLDVQNLLFIVHYQEETSLLFVYSQMKSEADYRAIAEAFTVGYNKIPRNEIHRVLGEMQEYEMFNTGMQSRFAETGESYRIYAGSNVASSIDPISGKMYAAGHVFCKAIENGEPVTIGYSSGSKIWSSTYLLIPEYIKWCNSRGLKIANEAIEVKTNTNYDFMPIPKRLTAFPEKVFFCFFSDKTYTSPPILMRSIDEPSSIILTDATLIIDSVAQDSIQVIVSLQGLTDTITCNIDGTVSCDRPTILLKDGRNRVYLFEYLNDYPLVFKTTDDSVIEGNEICTGAPDAIIFLQESIKNIDWPTYQTNIRREFGANNRGKKPIHTVLQELLLSNDEFNYLLYDHGSGEIADFISVKESEHTIEVILYHVKAMKGKNFNGDLSDIYEVTQQAIKSTIWLKTRGTLLEKVKSRRKSRHCVLKKGQFKDLEKTLKQNKLFTAKIVIVQPAISKSLAIPTKFQEVLAATSFYIRNSGRITELEIWGSD</sequence>
<dbReference type="PANTHER" id="PTHR47396:SF1">
    <property type="entry name" value="ATP-DEPENDENT HELICASE IRC3-RELATED"/>
    <property type="match status" value="1"/>
</dbReference>
<evidence type="ECO:0000259" key="2">
    <source>
        <dbReference type="PROSITE" id="PS51194"/>
    </source>
</evidence>
<dbReference type="InterPro" id="IPR050742">
    <property type="entry name" value="Helicase_Restrict-Modif_Enz"/>
</dbReference>
<dbReference type="AlphaFoldDB" id="A0A4Y7RLA6"/>
<feature type="domain" description="Helicase C-terminal" evidence="2">
    <location>
        <begin position="225"/>
        <end position="385"/>
    </location>
</feature>
<keyword evidence="4" id="KW-1185">Reference proteome</keyword>
<evidence type="ECO:0000313" key="4">
    <source>
        <dbReference type="Proteomes" id="UP000297597"/>
    </source>
</evidence>
<comment type="caution">
    <text evidence="3">The sequence shown here is derived from an EMBL/GenBank/DDBJ whole genome shotgun (WGS) entry which is preliminary data.</text>
</comment>
<dbReference type="SMART" id="SM00487">
    <property type="entry name" value="DEXDc"/>
    <property type="match status" value="1"/>
</dbReference>